<name>A0A8K0CEU1_IGNLU</name>
<organism evidence="1 2">
    <name type="scientific">Ignelater luminosus</name>
    <name type="common">Cucubano</name>
    <name type="synonym">Pyrophorus luminosus</name>
    <dbReference type="NCBI Taxonomy" id="2038154"/>
    <lineage>
        <taxon>Eukaryota</taxon>
        <taxon>Metazoa</taxon>
        <taxon>Ecdysozoa</taxon>
        <taxon>Arthropoda</taxon>
        <taxon>Hexapoda</taxon>
        <taxon>Insecta</taxon>
        <taxon>Pterygota</taxon>
        <taxon>Neoptera</taxon>
        <taxon>Endopterygota</taxon>
        <taxon>Coleoptera</taxon>
        <taxon>Polyphaga</taxon>
        <taxon>Elateriformia</taxon>
        <taxon>Elateroidea</taxon>
        <taxon>Elateridae</taxon>
        <taxon>Agrypninae</taxon>
        <taxon>Pyrophorini</taxon>
        <taxon>Ignelater</taxon>
    </lineage>
</organism>
<evidence type="ECO:0000313" key="2">
    <source>
        <dbReference type="Proteomes" id="UP000801492"/>
    </source>
</evidence>
<comment type="caution">
    <text evidence="1">The sequence shown here is derived from an EMBL/GenBank/DDBJ whole genome shotgun (WGS) entry which is preliminary data.</text>
</comment>
<keyword evidence="2" id="KW-1185">Reference proteome</keyword>
<dbReference type="EMBL" id="VTPC01088877">
    <property type="protein sequence ID" value="KAF2886028.1"/>
    <property type="molecule type" value="Genomic_DNA"/>
</dbReference>
<dbReference type="Proteomes" id="UP000801492">
    <property type="component" value="Unassembled WGS sequence"/>
</dbReference>
<evidence type="ECO:0000313" key="1">
    <source>
        <dbReference type="EMBL" id="KAF2886028.1"/>
    </source>
</evidence>
<gene>
    <name evidence="1" type="ORF">ILUMI_20144</name>
</gene>
<dbReference type="AlphaFoldDB" id="A0A8K0CEU1"/>
<sequence length="124" mass="14925">MQLIKKSTKGCPRLKKIFECKNNHETTKEPKTEEKSIRNSNLASVGGCQTWSLRDKRHKKLRTCQRAMERSMLRVKKIEKIRSRDIRQLTKLQYVTEYVKKQKWNWSGHIARMSETRWTKKFTI</sequence>
<dbReference type="OrthoDB" id="6768539at2759"/>
<protein>
    <submittedName>
        <fullName evidence="1">Uncharacterized protein</fullName>
    </submittedName>
</protein>
<accession>A0A8K0CEU1</accession>
<reference evidence="1" key="1">
    <citation type="submission" date="2019-08" db="EMBL/GenBank/DDBJ databases">
        <title>The genome of the North American firefly Photinus pyralis.</title>
        <authorList>
            <consortium name="Photinus pyralis genome working group"/>
            <person name="Fallon T.R."/>
            <person name="Sander Lower S.E."/>
            <person name="Weng J.-K."/>
        </authorList>
    </citation>
    <scope>NUCLEOTIDE SEQUENCE</scope>
    <source>
        <strain evidence="1">TRF0915ILg1</strain>
        <tissue evidence="1">Whole body</tissue>
    </source>
</reference>
<proteinExistence type="predicted"/>